<evidence type="ECO:0000313" key="2">
    <source>
        <dbReference type="Proteomes" id="UP000255334"/>
    </source>
</evidence>
<gene>
    <name evidence="1" type="ORF">DWU99_03590</name>
</gene>
<comment type="caution">
    <text evidence="1">The sequence shown here is derived from an EMBL/GenBank/DDBJ whole genome shotgun (WGS) entry which is preliminary data.</text>
</comment>
<reference evidence="1 2" key="1">
    <citation type="submission" date="2018-07" db="EMBL/GenBank/DDBJ databases">
        <title>Dyella monticola sp. nov. and Dyella psychrodurans sp. nov. isolated from monsoon evergreen broad-leaved forest soil of Dinghu Mountain, China.</title>
        <authorList>
            <person name="Gao Z."/>
            <person name="Qiu L."/>
        </authorList>
    </citation>
    <scope>NUCLEOTIDE SEQUENCE [LARGE SCALE GENOMIC DNA]</scope>
    <source>
        <strain evidence="1 2">4MSK11</strain>
    </source>
</reference>
<organism evidence="1 2">
    <name type="scientific">Dyella psychrodurans</name>
    <dbReference type="NCBI Taxonomy" id="1927960"/>
    <lineage>
        <taxon>Bacteria</taxon>
        <taxon>Pseudomonadati</taxon>
        <taxon>Pseudomonadota</taxon>
        <taxon>Gammaproteobacteria</taxon>
        <taxon>Lysobacterales</taxon>
        <taxon>Rhodanobacteraceae</taxon>
        <taxon>Dyella</taxon>
    </lineage>
</organism>
<name>A0A370XDP2_9GAMM</name>
<sequence length="316" mass="34568">MTLRKLHKESLTAERATISHLLGEARGVNDIVGVMQFESRLAEIDRELNELASLNITRAAVAMYFGGPKVIGMHGIDADFASSVIGNFQDMVSKSFTAMEIGDIGSRGPVPFRAETNLMVTGVARGSFGFVLEELSDQSEAFATSLTVVVDNVASLIDEIATSDEDAFAERIASIDSRLISASKKLFGTLSNAEATMRLVEGDREVNLGRAEVERGRRRTEFLEIEENPGVILTGLLLGLLPQHRRFEFQLSSGEMISGAVASDASRAVNEQLIGQISNPIGKKWRAEFSVRTVARRGMPSRTYYTLIRLHSELSQ</sequence>
<dbReference type="RefSeq" id="WP_115476617.1">
    <property type="nucleotide sequence ID" value="NZ_QRBF01000001.1"/>
</dbReference>
<dbReference type="OrthoDB" id="7822108at2"/>
<dbReference type="EMBL" id="QRBF01000001">
    <property type="protein sequence ID" value="RDS86351.1"/>
    <property type="molecule type" value="Genomic_DNA"/>
</dbReference>
<protein>
    <submittedName>
        <fullName evidence="1">Uncharacterized protein</fullName>
    </submittedName>
</protein>
<dbReference type="AlphaFoldDB" id="A0A370XDP2"/>
<evidence type="ECO:0000313" key="1">
    <source>
        <dbReference type="EMBL" id="RDS86351.1"/>
    </source>
</evidence>
<keyword evidence="2" id="KW-1185">Reference proteome</keyword>
<accession>A0A370XDP2</accession>
<proteinExistence type="predicted"/>
<dbReference type="Proteomes" id="UP000255334">
    <property type="component" value="Unassembled WGS sequence"/>
</dbReference>